<reference evidence="4" key="2">
    <citation type="submission" date="2019-09" db="UniProtKB">
        <authorList>
            <consortium name="WormBaseParasite"/>
        </authorList>
    </citation>
    <scope>IDENTIFICATION</scope>
</reference>
<organism evidence="3 4">
    <name type="scientific">Heligmosomoides polygyrus</name>
    <name type="common">Parasitic roundworm</name>
    <dbReference type="NCBI Taxonomy" id="6339"/>
    <lineage>
        <taxon>Eukaryota</taxon>
        <taxon>Metazoa</taxon>
        <taxon>Ecdysozoa</taxon>
        <taxon>Nematoda</taxon>
        <taxon>Chromadorea</taxon>
        <taxon>Rhabditida</taxon>
        <taxon>Rhabditina</taxon>
        <taxon>Rhabditomorpha</taxon>
        <taxon>Strongyloidea</taxon>
        <taxon>Heligmosomidae</taxon>
        <taxon>Heligmosomoides</taxon>
    </lineage>
</organism>
<sequence>MTTRGCQRLPRAAKNKAYGALRELKQNEKRTEMRDLPATSDGSNFIFENGANGQTHQTIVTRLDTLFNMVAEMRNDVRILMDRHHAKIFLRVLLGQRKREQPLFRMSPLP</sequence>
<evidence type="ECO:0000313" key="2">
    <source>
        <dbReference type="EMBL" id="VDO60860.1"/>
    </source>
</evidence>
<dbReference type="Proteomes" id="UP000050761">
    <property type="component" value="Unassembled WGS sequence"/>
</dbReference>
<keyword evidence="3" id="KW-1185">Reference proteome</keyword>
<accession>A0A3P7WIE1</accession>
<dbReference type="EMBL" id="UZAH01025299">
    <property type="protein sequence ID" value="VDO60860.1"/>
    <property type="molecule type" value="Genomic_DNA"/>
</dbReference>
<gene>
    <name evidence="2" type="ORF">HPBE_LOCUS4325</name>
</gene>
<dbReference type="WBParaSite" id="HPBE_0000432401-mRNA-1">
    <property type="protein sequence ID" value="HPBE_0000432401-mRNA-1"/>
    <property type="gene ID" value="HPBE_0000432401"/>
</dbReference>
<feature type="region of interest" description="Disordered" evidence="1">
    <location>
        <begin position="17"/>
        <end position="50"/>
    </location>
</feature>
<evidence type="ECO:0000256" key="1">
    <source>
        <dbReference type="SAM" id="MobiDB-lite"/>
    </source>
</evidence>
<reference evidence="2 3" key="1">
    <citation type="submission" date="2018-11" db="EMBL/GenBank/DDBJ databases">
        <authorList>
            <consortium name="Pathogen Informatics"/>
        </authorList>
    </citation>
    <scope>NUCLEOTIDE SEQUENCE [LARGE SCALE GENOMIC DNA]</scope>
</reference>
<evidence type="ECO:0000313" key="3">
    <source>
        <dbReference type="Proteomes" id="UP000050761"/>
    </source>
</evidence>
<accession>A0A183FDJ7</accession>
<dbReference type="AlphaFoldDB" id="A0A183FDJ7"/>
<name>A0A183FDJ7_HELPZ</name>
<proteinExistence type="predicted"/>
<feature type="compositionally biased region" description="Basic and acidic residues" evidence="1">
    <location>
        <begin position="22"/>
        <end position="35"/>
    </location>
</feature>
<evidence type="ECO:0000313" key="4">
    <source>
        <dbReference type="WBParaSite" id="HPBE_0000432401-mRNA-1"/>
    </source>
</evidence>
<protein>
    <submittedName>
        <fullName evidence="4">Transposase</fullName>
    </submittedName>
</protein>